<keyword evidence="4" id="KW-1185">Reference proteome</keyword>
<gene>
    <name evidence="3" type="ORF">FLP_14805</name>
</gene>
<comment type="caution">
    <text evidence="3">The sequence shown here is derived from an EMBL/GenBank/DDBJ whole genome shotgun (WGS) entry which is preliminary data.</text>
</comment>
<evidence type="ECO:0000313" key="4">
    <source>
        <dbReference type="Proteomes" id="UP000093343"/>
    </source>
</evidence>
<name>A0ABX2XGR0_9FLAO</name>
<evidence type="ECO:0000259" key="2">
    <source>
        <dbReference type="PROSITE" id="PS51820"/>
    </source>
</evidence>
<dbReference type="Gene3D" id="2.60.40.3440">
    <property type="match status" value="2"/>
</dbReference>
<accession>A0ABX2XGR0</accession>
<sequence length="1418" mass="154199">MKRTLLLFLFLPVLSFAQIVDLVKWDAQQTVNRNTPTYVNTLYPTATVADITTSGVGSISYNTDNASNPYFIIGGWPNPQQNEGSYDAAKYVEFKITPKSTSKIDLSTFSITYKSQGDTGGGSERFQIQYSKDKNFETNVRVLVPETTSSNGWKTITPVFSPEINPVLPGEIIYIRLYVYTSNNNFHFQITGTPVTIKGTVFPFDSTKVLAINDYTTTTKGVGLNISPLSNDVKKDNVNSITISTPPVATQGSAILNPDKTITFNPAKNFTGKSSFKYTISDGVNPSSEATVEVNVTEVTPTSLVIWNAKSSDKLKPTVNSGYVTSANIASNGVSNVLNGYNNSEDSNNPFYSITEWANNQYMGGSYDPAKYIEFQMTADNKHKINLSTFGFTYRSQGDSGQKIRISYSKSSSFSSGVKILAETTVSTDWTTITPAFASDLNTLEAGESIYIRVYGYNTYNAFQFRTKTTINGSIKDVNTLLANNDDISTPINQPAKVLILSNDVIGTSAVQPITVTQPTNGTVTVNGDNSLTFTPSSSFTGTTSFTYTLKNANSNYSSATVGVIGTAAVCAPSLIAGDNYWKGYVYTYTGNTPGAATYVGSVAENAIFDRNVGDGVITGDTNVEANAFCGTVPSDKFFVKYLMKATTSIGTYNITFGADDGVRLYIDGKLVPVTPANSWSDHSYVTYFAQYNFTTAGPHDFVLEYYENGGSSRVSFSYGLVQGDPSVYGTNVWNVYGYTAPNFNLPAVNYAGTYVDSKLDINTTSYWAKEKSPSSATAWQGATMPIDNFTISYKRQGFPCGNYNIQVVNCDDDMQIYINGVATPVYTAGGNINTAVTIPGGPYTLNSASKVEIRLREDGGDAKMAVNFIDIPVVYNGTGTVAPNTSIIVKASATLDSSIEVCSCTIDPGKTLTIPLDKVLTVKENITVGTAGKLLVQNGGSLLQKNKNAIYTGANDSFELKRITQPMRYYDFTYWSSPVTLASGYTLKKLSPDTASNMYQSYDPFTGWVSHMNGAASMIPGVGYIVRAPETSSATVGAAYNASFVGVPNNGDISFTPIENKFNLIGNPYPSSLDAAEFIKRNDGNTTGSLYFWTHNTAPANTDPSKPNIYSYTSNDYAVFNLTGSVATGYVAKGTEAPSDKSPANNAPNGKIASGQGFFVKALTNAPLKFTNEMRSAGSNSQFLKTSSSNVEEGRLWLNFTNAQGAFKQTLVGYIEDATNNFENNYDAPTFNANAFVDFYSINDNKKLVIQGRALPFDMIDQIPLGYKSTIAGDFTISIDHVEGLLNEQPIYLQDKTTGVIHDLRKSDYNFKTEIGTFTERFVLRYKTDKTLGTDDFENIEDGILLSVKNKVINVISSKENIKEVTVFDILGKTLYTKKKVGNSELQIQNLQSGNQILLVKITLENDFTVSKKIIFN</sequence>
<evidence type="ECO:0000313" key="3">
    <source>
        <dbReference type="EMBL" id="OCB72990.1"/>
    </source>
</evidence>
<dbReference type="Pfam" id="PF17963">
    <property type="entry name" value="Big_9"/>
    <property type="match status" value="2"/>
</dbReference>
<dbReference type="Proteomes" id="UP000093343">
    <property type="component" value="Unassembled WGS sequence"/>
</dbReference>
<dbReference type="EMBL" id="LVEN01000028">
    <property type="protein sequence ID" value="OCB72990.1"/>
    <property type="molecule type" value="Genomic_DNA"/>
</dbReference>
<evidence type="ECO:0000256" key="1">
    <source>
        <dbReference type="SAM" id="SignalP"/>
    </source>
</evidence>
<dbReference type="PROSITE" id="PS51820">
    <property type="entry name" value="PA14"/>
    <property type="match status" value="1"/>
</dbReference>
<dbReference type="RefSeq" id="WP_065450315.1">
    <property type="nucleotide sequence ID" value="NZ_LVEN01000028.1"/>
</dbReference>
<protein>
    <recommendedName>
        <fullName evidence="2">PA14 domain-containing protein</fullName>
    </recommendedName>
</protein>
<keyword evidence="1" id="KW-0732">Signal</keyword>
<proteinExistence type="predicted"/>
<dbReference type="NCBIfam" id="NF033708">
    <property type="entry name" value="T9SS_Cterm_ChiA"/>
    <property type="match status" value="1"/>
</dbReference>
<organism evidence="3 4">
    <name type="scientific">Flavobacterium piscis</name>
    <dbReference type="NCBI Taxonomy" id="1114874"/>
    <lineage>
        <taxon>Bacteria</taxon>
        <taxon>Pseudomonadati</taxon>
        <taxon>Bacteroidota</taxon>
        <taxon>Flavobacteriia</taxon>
        <taxon>Flavobacteriales</taxon>
        <taxon>Flavobacteriaceae</taxon>
        <taxon>Flavobacterium</taxon>
    </lineage>
</organism>
<feature type="domain" description="PA14" evidence="2">
    <location>
        <begin position="580"/>
        <end position="733"/>
    </location>
</feature>
<feature type="signal peptide" evidence="1">
    <location>
        <begin position="1"/>
        <end position="17"/>
    </location>
</feature>
<dbReference type="InterPro" id="IPR037524">
    <property type="entry name" value="PA14/GLEYA"/>
</dbReference>
<reference evidence="4" key="1">
    <citation type="submission" date="2016-03" db="EMBL/GenBank/DDBJ databases">
        <title>Draft genome sequence of Paenibacillus glacialis DSM 22343.</title>
        <authorList>
            <person name="Shin S.-K."/>
            <person name="Yi H."/>
        </authorList>
    </citation>
    <scope>NUCLEOTIDE SEQUENCE [LARGE SCALE GENOMIC DNA]</scope>
    <source>
        <strain evidence="4">CCUG 60099</strain>
    </source>
</reference>
<feature type="chain" id="PRO_5046090192" description="PA14 domain-containing protein" evidence="1">
    <location>
        <begin position="18"/>
        <end position="1418"/>
    </location>
</feature>